<dbReference type="SMART" id="SM00421">
    <property type="entry name" value="HTH_LUXR"/>
    <property type="match status" value="1"/>
</dbReference>
<protein>
    <recommendedName>
        <fullName evidence="2">HTH luxR-type domain-containing protein</fullName>
    </recommendedName>
</protein>
<gene>
    <name evidence="3" type="ORF">GCM10018781_18210</name>
</gene>
<organism evidence="3 4">
    <name type="scientific">Kitasatospora indigofera</name>
    <dbReference type="NCBI Taxonomy" id="67307"/>
    <lineage>
        <taxon>Bacteria</taxon>
        <taxon>Bacillati</taxon>
        <taxon>Actinomycetota</taxon>
        <taxon>Actinomycetes</taxon>
        <taxon>Kitasatosporales</taxon>
        <taxon>Streptomycetaceae</taxon>
        <taxon>Kitasatospora</taxon>
    </lineage>
</organism>
<keyword evidence="1" id="KW-0238">DNA-binding</keyword>
<reference evidence="3" key="1">
    <citation type="journal article" date="2014" name="Int. J. Syst. Evol. Microbiol.">
        <title>Complete genome sequence of Corynebacterium casei LMG S-19264T (=DSM 44701T), isolated from a smear-ripened cheese.</title>
        <authorList>
            <consortium name="US DOE Joint Genome Institute (JGI-PGF)"/>
            <person name="Walter F."/>
            <person name="Albersmeier A."/>
            <person name="Kalinowski J."/>
            <person name="Ruckert C."/>
        </authorList>
    </citation>
    <scope>NUCLEOTIDE SEQUENCE</scope>
    <source>
        <strain evidence="3">JCM 4646</strain>
    </source>
</reference>
<proteinExistence type="predicted"/>
<evidence type="ECO:0000313" key="4">
    <source>
        <dbReference type="Proteomes" id="UP000617734"/>
    </source>
</evidence>
<name>A0A919FH95_9ACTN</name>
<dbReference type="Pfam" id="PF00196">
    <property type="entry name" value="GerE"/>
    <property type="match status" value="1"/>
</dbReference>
<feature type="domain" description="HTH luxR-type" evidence="2">
    <location>
        <begin position="270"/>
        <end position="335"/>
    </location>
</feature>
<dbReference type="GO" id="GO:0003677">
    <property type="term" value="F:DNA binding"/>
    <property type="evidence" value="ECO:0007669"/>
    <property type="project" value="UniProtKB-KW"/>
</dbReference>
<dbReference type="GO" id="GO:0006355">
    <property type="term" value="P:regulation of DNA-templated transcription"/>
    <property type="evidence" value="ECO:0007669"/>
    <property type="project" value="InterPro"/>
</dbReference>
<dbReference type="AlphaFoldDB" id="A0A919FH95"/>
<evidence type="ECO:0000259" key="2">
    <source>
        <dbReference type="PROSITE" id="PS50043"/>
    </source>
</evidence>
<dbReference type="InterPro" id="IPR039420">
    <property type="entry name" value="WalR-like"/>
</dbReference>
<dbReference type="CDD" id="cd06170">
    <property type="entry name" value="LuxR_C_like"/>
    <property type="match status" value="1"/>
</dbReference>
<reference evidence="3" key="2">
    <citation type="submission" date="2020-09" db="EMBL/GenBank/DDBJ databases">
        <authorList>
            <person name="Sun Q."/>
            <person name="Ohkuma M."/>
        </authorList>
    </citation>
    <scope>NUCLEOTIDE SEQUENCE</scope>
    <source>
        <strain evidence="3">JCM 4646</strain>
    </source>
</reference>
<dbReference type="InterPro" id="IPR036388">
    <property type="entry name" value="WH-like_DNA-bd_sf"/>
</dbReference>
<evidence type="ECO:0000256" key="1">
    <source>
        <dbReference type="ARBA" id="ARBA00023125"/>
    </source>
</evidence>
<dbReference type="PROSITE" id="PS50043">
    <property type="entry name" value="HTH_LUXR_2"/>
    <property type="match status" value="1"/>
</dbReference>
<keyword evidence="4" id="KW-1185">Reference proteome</keyword>
<dbReference type="Proteomes" id="UP000617734">
    <property type="component" value="Unassembled WGS sequence"/>
</dbReference>
<comment type="caution">
    <text evidence="3">The sequence shown here is derived from an EMBL/GenBank/DDBJ whole genome shotgun (WGS) entry which is preliminary data.</text>
</comment>
<accession>A0A919FH95</accession>
<dbReference type="InterPro" id="IPR016032">
    <property type="entry name" value="Sig_transdc_resp-reg_C-effctor"/>
</dbReference>
<dbReference type="Gene3D" id="1.10.10.10">
    <property type="entry name" value="Winged helix-like DNA-binding domain superfamily/Winged helix DNA-binding domain"/>
    <property type="match status" value="1"/>
</dbReference>
<dbReference type="EMBL" id="BNBO01000006">
    <property type="protein sequence ID" value="GHH65540.1"/>
    <property type="molecule type" value="Genomic_DNA"/>
</dbReference>
<sequence>MTNMEDAAANENAGPLLYQWLRANDEGSLAQAATALGLDPREAAAAWAELRTLRLVRPGSLIGDSDLVDPDTALLNLLRHKQGMLRAQYEELTSIVAATESLLDRYRPAAAGPGEQVRVEVIVGARDQRRVIRDFSDVPRTESLTLHADRVPSRTVSQALNSFLTEKSRMVRRGVTVRAIYPQGFNSARWQCKYLAEVQRVGVELRLAPQVPFSLIVGDHDVALLPPYSDQPDDALIVIRGASLVRTYVALYEDYWLRSFPYQGPAPDAGDAETDWLTEQHRTSLRLLANGLTDERIARSMGVSVRTVSRLVSEVARHLGAHSRFQAGVLACARGLV</sequence>
<dbReference type="SUPFAM" id="SSF46894">
    <property type="entry name" value="C-terminal effector domain of the bipartite response regulators"/>
    <property type="match status" value="1"/>
</dbReference>
<dbReference type="PANTHER" id="PTHR43214">
    <property type="entry name" value="TWO-COMPONENT RESPONSE REGULATOR"/>
    <property type="match status" value="1"/>
</dbReference>
<evidence type="ECO:0000313" key="3">
    <source>
        <dbReference type="EMBL" id="GHH65540.1"/>
    </source>
</evidence>
<dbReference type="InterPro" id="IPR000792">
    <property type="entry name" value="Tscrpt_reg_LuxR_C"/>
</dbReference>